<keyword evidence="5" id="KW-0804">Transcription</keyword>
<keyword evidence="11" id="KW-1185">Reference proteome</keyword>
<evidence type="ECO:0000256" key="6">
    <source>
        <dbReference type="PROSITE-ProRule" id="PRU00169"/>
    </source>
</evidence>
<keyword evidence="2" id="KW-0902">Two-component regulatory system</keyword>
<evidence type="ECO:0000259" key="9">
    <source>
        <dbReference type="PROSITE" id="PS51755"/>
    </source>
</evidence>
<dbReference type="FunFam" id="1.10.10.10:FF:000018">
    <property type="entry name" value="DNA-binding response regulator ResD"/>
    <property type="match status" value="1"/>
</dbReference>
<dbReference type="InterPro" id="IPR036388">
    <property type="entry name" value="WH-like_DNA-bd_sf"/>
</dbReference>
<dbReference type="Gene3D" id="1.10.10.10">
    <property type="entry name" value="Winged helix-like DNA-binding domain superfamily/Winged helix DNA-binding domain"/>
    <property type="match status" value="1"/>
</dbReference>
<gene>
    <name evidence="10" type="ORF">EDC14_100619</name>
</gene>
<dbReference type="OrthoDB" id="152576at2"/>
<dbReference type="Pfam" id="PF00072">
    <property type="entry name" value="Response_reg"/>
    <property type="match status" value="1"/>
</dbReference>
<keyword evidence="1 6" id="KW-0597">Phosphoprotein</keyword>
<dbReference type="PANTHER" id="PTHR48111:SF40">
    <property type="entry name" value="PHOSPHATE REGULON TRANSCRIPTIONAL REGULATORY PROTEIN PHOB"/>
    <property type="match status" value="1"/>
</dbReference>
<dbReference type="GO" id="GO:0000156">
    <property type="term" value="F:phosphorelay response regulator activity"/>
    <property type="evidence" value="ECO:0007669"/>
    <property type="project" value="TreeGrafter"/>
</dbReference>
<dbReference type="EMBL" id="SLUN01000006">
    <property type="protein sequence ID" value="TCL72311.1"/>
    <property type="molecule type" value="Genomic_DNA"/>
</dbReference>
<dbReference type="PROSITE" id="PS51755">
    <property type="entry name" value="OMPR_PHOB"/>
    <property type="match status" value="1"/>
</dbReference>
<dbReference type="Gene3D" id="6.10.250.690">
    <property type="match status" value="1"/>
</dbReference>
<dbReference type="RefSeq" id="WP_132013524.1">
    <property type="nucleotide sequence ID" value="NZ_SLUN01000006.1"/>
</dbReference>
<protein>
    <submittedName>
        <fullName evidence="10">Two-component system alkaline phosphatase synthesis response regulator PhoP</fullName>
    </submittedName>
</protein>
<reference evidence="10 11" key="1">
    <citation type="submission" date="2019-03" db="EMBL/GenBank/DDBJ databases">
        <title>Genomic Encyclopedia of Type Strains, Phase IV (KMG-IV): sequencing the most valuable type-strain genomes for metagenomic binning, comparative biology and taxonomic classification.</title>
        <authorList>
            <person name="Goeker M."/>
        </authorList>
    </citation>
    <scope>NUCLEOTIDE SEQUENCE [LARGE SCALE GENOMIC DNA]</scope>
    <source>
        <strain evidence="10 11">LX-B</strain>
    </source>
</reference>
<organism evidence="10 11">
    <name type="scientific">Hydrogenispora ethanolica</name>
    <dbReference type="NCBI Taxonomy" id="1082276"/>
    <lineage>
        <taxon>Bacteria</taxon>
        <taxon>Bacillati</taxon>
        <taxon>Bacillota</taxon>
        <taxon>Hydrogenispora</taxon>
    </lineage>
</organism>
<dbReference type="SUPFAM" id="SSF52172">
    <property type="entry name" value="CheY-like"/>
    <property type="match status" value="1"/>
</dbReference>
<dbReference type="GO" id="GO:0000976">
    <property type="term" value="F:transcription cis-regulatory region binding"/>
    <property type="evidence" value="ECO:0007669"/>
    <property type="project" value="TreeGrafter"/>
</dbReference>
<dbReference type="PROSITE" id="PS50110">
    <property type="entry name" value="RESPONSE_REGULATORY"/>
    <property type="match status" value="1"/>
</dbReference>
<evidence type="ECO:0000256" key="4">
    <source>
        <dbReference type="ARBA" id="ARBA00023125"/>
    </source>
</evidence>
<dbReference type="Gene3D" id="3.40.50.2300">
    <property type="match status" value="1"/>
</dbReference>
<evidence type="ECO:0000313" key="11">
    <source>
        <dbReference type="Proteomes" id="UP000295008"/>
    </source>
</evidence>
<keyword evidence="4 7" id="KW-0238">DNA-binding</keyword>
<evidence type="ECO:0000256" key="1">
    <source>
        <dbReference type="ARBA" id="ARBA00022553"/>
    </source>
</evidence>
<dbReference type="InterPro" id="IPR001867">
    <property type="entry name" value="OmpR/PhoB-type_DNA-bd"/>
</dbReference>
<evidence type="ECO:0000256" key="5">
    <source>
        <dbReference type="ARBA" id="ARBA00023163"/>
    </source>
</evidence>
<dbReference type="InterPro" id="IPR039420">
    <property type="entry name" value="WalR-like"/>
</dbReference>
<dbReference type="GO" id="GO:0032993">
    <property type="term" value="C:protein-DNA complex"/>
    <property type="evidence" value="ECO:0007669"/>
    <property type="project" value="TreeGrafter"/>
</dbReference>
<dbReference type="SMART" id="SM00448">
    <property type="entry name" value="REC"/>
    <property type="match status" value="1"/>
</dbReference>
<evidence type="ECO:0000256" key="3">
    <source>
        <dbReference type="ARBA" id="ARBA00023015"/>
    </source>
</evidence>
<name>A0A4R1RZS9_HYDET</name>
<evidence type="ECO:0000313" key="10">
    <source>
        <dbReference type="EMBL" id="TCL72311.1"/>
    </source>
</evidence>
<dbReference type="AlphaFoldDB" id="A0A4R1RZS9"/>
<dbReference type="CDD" id="cd00383">
    <property type="entry name" value="trans_reg_C"/>
    <property type="match status" value="1"/>
</dbReference>
<keyword evidence="3" id="KW-0805">Transcription regulation</keyword>
<comment type="caution">
    <text evidence="10">The sequence shown here is derived from an EMBL/GenBank/DDBJ whole genome shotgun (WGS) entry which is preliminary data.</text>
</comment>
<evidence type="ECO:0000256" key="2">
    <source>
        <dbReference type="ARBA" id="ARBA00023012"/>
    </source>
</evidence>
<dbReference type="SUPFAM" id="SSF46894">
    <property type="entry name" value="C-terminal effector domain of the bipartite response regulators"/>
    <property type="match status" value="1"/>
</dbReference>
<dbReference type="FunFam" id="3.40.50.2300:FF:000001">
    <property type="entry name" value="DNA-binding response regulator PhoB"/>
    <property type="match status" value="1"/>
</dbReference>
<dbReference type="SMART" id="SM00862">
    <property type="entry name" value="Trans_reg_C"/>
    <property type="match status" value="1"/>
</dbReference>
<dbReference type="PANTHER" id="PTHR48111">
    <property type="entry name" value="REGULATOR OF RPOS"/>
    <property type="match status" value="1"/>
</dbReference>
<dbReference type="Proteomes" id="UP000295008">
    <property type="component" value="Unassembled WGS sequence"/>
</dbReference>
<feature type="modified residue" description="4-aspartylphosphate" evidence="6">
    <location>
        <position position="53"/>
    </location>
</feature>
<evidence type="ECO:0000259" key="8">
    <source>
        <dbReference type="PROSITE" id="PS50110"/>
    </source>
</evidence>
<dbReference type="Pfam" id="PF00486">
    <property type="entry name" value="Trans_reg_C"/>
    <property type="match status" value="1"/>
</dbReference>
<sequence>MPNTIAIIEDEQNIVELVKYNLDREGYRTISANTGKKGLDLVHQELPDLVILDLMLPELDGISVCKQLRADQTTKSIPIIILTAKSEEADRVLGLEMGADDYVTKPFSPRELVARVRAVLRRSGNVDEDEPEIIENGEIRMDLRQHIVKVRGEEIELTPKEFDFLKLLLLNPGRAFTREFLLEHLWGYEYFGDTRTVDVHVRRLRQKIETNAADPIYLETVRGVGYRFRGE</sequence>
<dbReference type="GO" id="GO:0006355">
    <property type="term" value="P:regulation of DNA-templated transcription"/>
    <property type="evidence" value="ECO:0007669"/>
    <property type="project" value="InterPro"/>
</dbReference>
<evidence type="ECO:0000256" key="7">
    <source>
        <dbReference type="PROSITE-ProRule" id="PRU01091"/>
    </source>
</evidence>
<proteinExistence type="predicted"/>
<feature type="domain" description="Response regulatory" evidence="8">
    <location>
        <begin position="4"/>
        <end position="120"/>
    </location>
</feature>
<feature type="domain" description="OmpR/PhoB-type" evidence="9">
    <location>
        <begin position="131"/>
        <end position="230"/>
    </location>
</feature>
<dbReference type="InterPro" id="IPR011006">
    <property type="entry name" value="CheY-like_superfamily"/>
</dbReference>
<accession>A0A4R1RZS9</accession>
<dbReference type="InterPro" id="IPR001789">
    <property type="entry name" value="Sig_transdc_resp-reg_receiver"/>
</dbReference>
<dbReference type="GO" id="GO:0005829">
    <property type="term" value="C:cytosol"/>
    <property type="evidence" value="ECO:0007669"/>
    <property type="project" value="TreeGrafter"/>
</dbReference>
<feature type="DNA-binding region" description="OmpR/PhoB-type" evidence="7">
    <location>
        <begin position="131"/>
        <end position="230"/>
    </location>
</feature>
<dbReference type="InterPro" id="IPR016032">
    <property type="entry name" value="Sig_transdc_resp-reg_C-effctor"/>
</dbReference>